<name>A0A0F9MC06_9ZZZZ</name>
<dbReference type="SUPFAM" id="SSF51182">
    <property type="entry name" value="RmlC-like cupins"/>
    <property type="match status" value="1"/>
</dbReference>
<accession>A0A0F9MC06</accession>
<dbReference type="InterPro" id="IPR011051">
    <property type="entry name" value="RmlC_Cupin_sf"/>
</dbReference>
<gene>
    <name evidence="2" type="ORF">LCGC14_1174030</name>
</gene>
<dbReference type="CDD" id="cd02208">
    <property type="entry name" value="cupin_RmlC-like"/>
    <property type="match status" value="1"/>
</dbReference>
<feature type="domain" description="Cupin type-2" evidence="1">
    <location>
        <begin position="37"/>
        <end position="97"/>
    </location>
</feature>
<dbReference type="AlphaFoldDB" id="A0A0F9MC06"/>
<dbReference type="InterPro" id="IPR014710">
    <property type="entry name" value="RmlC-like_jellyroll"/>
</dbReference>
<sequence length="145" mass="16282">MQNYNIQTDEHGKELNLHGDEGFACGFYDELFSEFIGGYVPWHWHDELELVYVVKGSTLVECIEQSITLNEGDAVFINAGCLHKLTDVGKPDCHILNFVLSPTLIGGSLYSKVYKRFVASIINNESLSMFAFLAKNNDHTPLSVH</sequence>
<dbReference type="Pfam" id="PF07883">
    <property type="entry name" value="Cupin_2"/>
    <property type="match status" value="1"/>
</dbReference>
<comment type="caution">
    <text evidence="2">The sequence shown here is derived from an EMBL/GenBank/DDBJ whole genome shotgun (WGS) entry which is preliminary data.</text>
</comment>
<protein>
    <recommendedName>
        <fullName evidence="1">Cupin type-2 domain-containing protein</fullName>
    </recommendedName>
</protein>
<dbReference type="EMBL" id="LAZR01005827">
    <property type="protein sequence ID" value="KKM96841.1"/>
    <property type="molecule type" value="Genomic_DNA"/>
</dbReference>
<evidence type="ECO:0000259" key="1">
    <source>
        <dbReference type="Pfam" id="PF07883"/>
    </source>
</evidence>
<dbReference type="Gene3D" id="2.60.120.10">
    <property type="entry name" value="Jelly Rolls"/>
    <property type="match status" value="1"/>
</dbReference>
<organism evidence="2">
    <name type="scientific">marine sediment metagenome</name>
    <dbReference type="NCBI Taxonomy" id="412755"/>
    <lineage>
        <taxon>unclassified sequences</taxon>
        <taxon>metagenomes</taxon>
        <taxon>ecological metagenomes</taxon>
    </lineage>
</organism>
<proteinExistence type="predicted"/>
<reference evidence="2" key="1">
    <citation type="journal article" date="2015" name="Nature">
        <title>Complex archaea that bridge the gap between prokaryotes and eukaryotes.</title>
        <authorList>
            <person name="Spang A."/>
            <person name="Saw J.H."/>
            <person name="Jorgensen S.L."/>
            <person name="Zaremba-Niedzwiedzka K."/>
            <person name="Martijn J."/>
            <person name="Lind A.E."/>
            <person name="van Eijk R."/>
            <person name="Schleper C."/>
            <person name="Guy L."/>
            <person name="Ettema T.J."/>
        </authorList>
    </citation>
    <scope>NUCLEOTIDE SEQUENCE</scope>
</reference>
<dbReference type="InterPro" id="IPR013096">
    <property type="entry name" value="Cupin_2"/>
</dbReference>
<evidence type="ECO:0000313" key="2">
    <source>
        <dbReference type="EMBL" id="KKM96841.1"/>
    </source>
</evidence>